<organism evidence="1 2">
    <name type="scientific">Globodera pallida</name>
    <name type="common">Potato cyst nematode worm</name>
    <name type="synonym">Heterodera pallida</name>
    <dbReference type="NCBI Taxonomy" id="36090"/>
    <lineage>
        <taxon>Eukaryota</taxon>
        <taxon>Metazoa</taxon>
        <taxon>Ecdysozoa</taxon>
        <taxon>Nematoda</taxon>
        <taxon>Chromadorea</taxon>
        <taxon>Rhabditida</taxon>
        <taxon>Tylenchina</taxon>
        <taxon>Tylenchomorpha</taxon>
        <taxon>Tylenchoidea</taxon>
        <taxon>Heteroderidae</taxon>
        <taxon>Heteroderinae</taxon>
        <taxon>Globodera</taxon>
    </lineage>
</organism>
<name>A0A183CN78_GLOPA</name>
<proteinExistence type="predicted"/>
<accession>A0A183CN78</accession>
<reference evidence="2" key="2">
    <citation type="submission" date="2016-06" db="UniProtKB">
        <authorList>
            <consortium name="WormBaseParasite"/>
        </authorList>
    </citation>
    <scope>IDENTIFICATION</scope>
</reference>
<dbReference type="Proteomes" id="UP000050741">
    <property type="component" value="Unassembled WGS sequence"/>
</dbReference>
<sequence length="97" mass="10543">MFMTENAINRDYAFNNCCVACYSAQAGQSNCDDKFCNCLVEAANGTRVCSRYEAKGFCLIVRQFGDVVRGVIAAFGLTPPNNWAATAMALKLEAAVR</sequence>
<keyword evidence="1" id="KW-1185">Reference proteome</keyword>
<evidence type="ECO:0000313" key="1">
    <source>
        <dbReference type="Proteomes" id="UP000050741"/>
    </source>
</evidence>
<protein>
    <submittedName>
        <fullName evidence="2">CFEM domain-containing protein</fullName>
    </submittedName>
</protein>
<evidence type="ECO:0000313" key="2">
    <source>
        <dbReference type="WBParaSite" id="GPLIN_001433500"/>
    </source>
</evidence>
<dbReference type="AlphaFoldDB" id="A0A183CN78"/>
<reference evidence="1" key="1">
    <citation type="submission" date="2014-05" db="EMBL/GenBank/DDBJ databases">
        <title>The genome and life-stage specific transcriptomes of Globodera pallida elucidate key aspects of plant parasitism by a cyst nematode.</title>
        <authorList>
            <person name="Cotton J.A."/>
            <person name="Lilley C.J."/>
            <person name="Jones L.M."/>
            <person name="Kikuchi T."/>
            <person name="Reid A.J."/>
            <person name="Thorpe P."/>
            <person name="Tsai I.J."/>
            <person name="Beasley H."/>
            <person name="Blok V."/>
            <person name="Cock P.J.A."/>
            <person name="Van den Akker S.E."/>
            <person name="Holroyd N."/>
            <person name="Hunt M."/>
            <person name="Mantelin S."/>
            <person name="Naghra H."/>
            <person name="Pain A."/>
            <person name="Palomares-Rius J.E."/>
            <person name="Zarowiecki M."/>
            <person name="Berriman M."/>
            <person name="Jones J.T."/>
            <person name="Urwin P.E."/>
        </authorList>
    </citation>
    <scope>NUCLEOTIDE SEQUENCE [LARGE SCALE GENOMIC DNA]</scope>
    <source>
        <strain evidence="1">Lindley</strain>
    </source>
</reference>
<dbReference type="WBParaSite" id="GPLIN_001433500">
    <property type="protein sequence ID" value="GPLIN_001433500"/>
    <property type="gene ID" value="GPLIN_001433500"/>
</dbReference>